<protein>
    <recommendedName>
        <fullName evidence="4">Response regulatory domain-containing protein</fullName>
    </recommendedName>
</protein>
<evidence type="ECO:0000256" key="1">
    <source>
        <dbReference type="ARBA" id="ARBA00022553"/>
    </source>
</evidence>
<feature type="domain" description="Response regulatory" evidence="4">
    <location>
        <begin position="7"/>
        <end position="126"/>
    </location>
</feature>
<name>A0A1G1Y1R6_9BACT</name>
<dbReference type="PANTHER" id="PTHR44591:SF14">
    <property type="entry name" value="PROTEIN PILG"/>
    <property type="match status" value="1"/>
</dbReference>
<dbReference type="InterPro" id="IPR001789">
    <property type="entry name" value="Sig_transdc_resp-reg_receiver"/>
</dbReference>
<dbReference type="GO" id="GO:0000160">
    <property type="term" value="P:phosphorelay signal transduction system"/>
    <property type="evidence" value="ECO:0007669"/>
    <property type="project" value="UniProtKB-KW"/>
</dbReference>
<proteinExistence type="predicted"/>
<organism evidence="5 6">
    <name type="scientific">Candidatus Buchananbacteria bacterium RIFCSPHIGHO2_01_FULL_44_11</name>
    <dbReference type="NCBI Taxonomy" id="1797535"/>
    <lineage>
        <taxon>Bacteria</taxon>
        <taxon>Candidatus Buchananiibacteriota</taxon>
    </lineage>
</organism>
<evidence type="ECO:0000313" key="6">
    <source>
        <dbReference type="Proteomes" id="UP000178240"/>
    </source>
</evidence>
<dbReference type="Proteomes" id="UP000178240">
    <property type="component" value="Unassembled WGS sequence"/>
</dbReference>
<keyword evidence="2" id="KW-0902">Two-component regulatory system</keyword>
<feature type="modified residue" description="4-aspartylphosphate" evidence="3">
    <location>
        <position position="59"/>
    </location>
</feature>
<evidence type="ECO:0000313" key="5">
    <source>
        <dbReference type="EMBL" id="OGY46232.1"/>
    </source>
</evidence>
<dbReference type="PANTHER" id="PTHR44591">
    <property type="entry name" value="STRESS RESPONSE REGULATOR PROTEIN 1"/>
    <property type="match status" value="1"/>
</dbReference>
<dbReference type="SUPFAM" id="SSF52172">
    <property type="entry name" value="CheY-like"/>
    <property type="match status" value="1"/>
</dbReference>
<sequence length="127" mass="13879">MSGARKTVLIIEDDEALVRSLSLGLQDKFQVLTALNAHDGLAKAKSEATKNKPDLILLDINLPDINGIEVLEILKKTEQTADIPVIVLTNLSDQETVSQILQAGGKEYLIKSDWTIADIGKKIEETI</sequence>
<comment type="caution">
    <text evidence="5">The sequence shown here is derived from an EMBL/GenBank/DDBJ whole genome shotgun (WGS) entry which is preliminary data.</text>
</comment>
<reference evidence="5 6" key="1">
    <citation type="journal article" date="2016" name="Nat. Commun.">
        <title>Thousands of microbial genomes shed light on interconnected biogeochemical processes in an aquifer system.</title>
        <authorList>
            <person name="Anantharaman K."/>
            <person name="Brown C.T."/>
            <person name="Hug L.A."/>
            <person name="Sharon I."/>
            <person name="Castelle C.J."/>
            <person name="Probst A.J."/>
            <person name="Thomas B.C."/>
            <person name="Singh A."/>
            <person name="Wilkins M.J."/>
            <person name="Karaoz U."/>
            <person name="Brodie E.L."/>
            <person name="Williams K.H."/>
            <person name="Hubbard S.S."/>
            <person name="Banfield J.F."/>
        </authorList>
    </citation>
    <scope>NUCLEOTIDE SEQUENCE [LARGE SCALE GENOMIC DNA]</scope>
</reference>
<dbReference type="AlphaFoldDB" id="A0A1G1Y1R6"/>
<dbReference type="InterPro" id="IPR011006">
    <property type="entry name" value="CheY-like_superfamily"/>
</dbReference>
<evidence type="ECO:0000256" key="2">
    <source>
        <dbReference type="ARBA" id="ARBA00023012"/>
    </source>
</evidence>
<dbReference type="EMBL" id="MHIE01000006">
    <property type="protein sequence ID" value="OGY46232.1"/>
    <property type="molecule type" value="Genomic_DNA"/>
</dbReference>
<dbReference type="Pfam" id="PF00072">
    <property type="entry name" value="Response_reg"/>
    <property type="match status" value="1"/>
</dbReference>
<evidence type="ECO:0000259" key="4">
    <source>
        <dbReference type="PROSITE" id="PS50110"/>
    </source>
</evidence>
<dbReference type="SMART" id="SM00448">
    <property type="entry name" value="REC"/>
    <property type="match status" value="1"/>
</dbReference>
<accession>A0A1G1Y1R6</accession>
<dbReference type="Gene3D" id="3.40.50.2300">
    <property type="match status" value="1"/>
</dbReference>
<dbReference type="PROSITE" id="PS50110">
    <property type="entry name" value="RESPONSE_REGULATORY"/>
    <property type="match status" value="1"/>
</dbReference>
<dbReference type="STRING" id="1797535.A2744_04520"/>
<evidence type="ECO:0000256" key="3">
    <source>
        <dbReference type="PROSITE-ProRule" id="PRU00169"/>
    </source>
</evidence>
<gene>
    <name evidence="5" type="ORF">A2744_04520</name>
</gene>
<dbReference type="InterPro" id="IPR050595">
    <property type="entry name" value="Bact_response_regulator"/>
</dbReference>
<keyword evidence="1 3" id="KW-0597">Phosphoprotein</keyword>